<dbReference type="AlphaFoldDB" id="A0A8R7PCR7"/>
<keyword evidence="2" id="KW-1185">Reference proteome</keyword>
<reference evidence="1" key="3">
    <citation type="submission" date="2022-06" db="UniProtKB">
        <authorList>
            <consortium name="EnsemblPlants"/>
        </authorList>
    </citation>
    <scope>IDENTIFICATION</scope>
</reference>
<sequence>KRKRLETLKGTACVRTCSFPAISRPGHHGGRPGVLLGRTHVGRRLDKLRPRALVAAGVGVGRSGRQLPVVHEVPPAAAAAVGAAVRRGAAVAVPPVALPDRVDHERDQPFHRSNNTKIHSPSFFFFLRLLFLRWIFSFEL</sequence>
<reference evidence="1" key="2">
    <citation type="submission" date="2018-03" db="EMBL/GenBank/DDBJ databases">
        <title>The Triticum urartu genome reveals the dynamic nature of wheat genome evolution.</title>
        <authorList>
            <person name="Ling H."/>
            <person name="Ma B."/>
            <person name="Shi X."/>
            <person name="Liu H."/>
            <person name="Dong L."/>
            <person name="Sun H."/>
            <person name="Cao Y."/>
            <person name="Gao Q."/>
            <person name="Zheng S."/>
            <person name="Li Y."/>
            <person name="Yu Y."/>
            <person name="Du H."/>
            <person name="Qi M."/>
            <person name="Li Y."/>
            <person name="Yu H."/>
            <person name="Cui Y."/>
            <person name="Wang N."/>
            <person name="Chen C."/>
            <person name="Wu H."/>
            <person name="Zhao Y."/>
            <person name="Zhang J."/>
            <person name="Li Y."/>
            <person name="Zhou W."/>
            <person name="Zhang B."/>
            <person name="Hu W."/>
            <person name="Eijk M."/>
            <person name="Tang J."/>
            <person name="Witsenboer H."/>
            <person name="Zhao S."/>
            <person name="Li Z."/>
            <person name="Zhang A."/>
            <person name="Wang D."/>
            <person name="Liang C."/>
        </authorList>
    </citation>
    <scope>NUCLEOTIDE SEQUENCE [LARGE SCALE GENOMIC DNA]</scope>
    <source>
        <strain evidence="1">cv. G1812</strain>
    </source>
</reference>
<organism evidence="1 2">
    <name type="scientific">Triticum urartu</name>
    <name type="common">Red wild einkorn</name>
    <name type="synonym">Crithodium urartu</name>
    <dbReference type="NCBI Taxonomy" id="4572"/>
    <lineage>
        <taxon>Eukaryota</taxon>
        <taxon>Viridiplantae</taxon>
        <taxon>Streptophyta</taxon>
        <taxon>Embryophyta</taxon>
        <taxon>Tracheophyta</taxon>
        <taxon>Spermatophyta</taxon>
        <taxon>Magnoliopsida</taxon>
        <taxon>Liliopsida</taxon>
        <taxon>Poales</taxon>
        <taxon>Poaceae</taxon>
        <taxon>BOP clade</taxon>
        <taxon>Pooideae</taxon>
        <taxon>Triticodae</taxon>
        <taxon>Triticeae</taxon>
        <taxon>Triticinae</taxon>
        <taxon>Triticum</taxon>
    </lineage>
</organism>
<accession>A0A8R7PCR7</accession>
<proteinExistence type="predicted"/>
<reference evidence="2" key="1">
    <citation type="journal article" date="2013" name="Nature">
        <title>Draft genome of the wheat A-genome progenitor Triticum urartu.</title>
        <authorList>
            <person name="Ling H.Q."/>
            <person name="Zhao S."/>
            <person name="Liu D."/>
            <person name="Wang J."/>
            <person name="Sun H."/>
            <person name="Zhang C."/>
            <person name="Fan H."/>
            <person name="Li D."/>
            <person name="Dong L."/>
            <person name="Tao Y."/>
            <person name="Gao C."/>
            <person name="Wu H."/>
            <person name="Li Y."/>
            <person name="Cui Y."/>
            <person name="Guo X."/>
            <person name="Zheng S."/>
            <person name="Wang B."/>
            <person name="Yu K."/>
            <person name="Liang Q."/>
            <person name="Yang W."/>
            <person name="Lou X."/>
            <person name="Chen J."/>
            <person name="Feng M."/>
            <person name="Jian J."/>
            <person name="Zhang X."/>
            <person name="Luo G."/>
            <person name="Jiang Y."/>
            <person name="Liu J."/>
            <person name="Wang Z."/>
            <person name="Sha Y."/>
            <person name="Zhang B."/>
            <person name="Wu H."/>
            <person name="Tang D."/>
            <person name="Shen Q."/>
            <person name="Xue P."/>
            <person name="Zou S."/>
            <person name="Wang X."/>
            <person name="Liu X."/>
            <person name="Wang F."/>
            <person name="Yang Y."/>
            <person name="An X."/>
            <person name="Dong Z."/>
            <person name="Zhang K."/>
            <person name="Zhang X."/>
            <person name="Luo M.C."/>
            <person name="Dvorak J."/>
            <person name="Tong Y."/>
            <person name="Wang J."/>
            <person name="Yang H."/>
            <person name="Li Z."/>
            <person name="Wang D."/>
            <person name="Zhang A."/>
            <person name="Wang J."/>
        </authorList>
    </citation>
    <scope>NUCLEOTIDE SEQUENCE</scope>
    <source>
        <strain evidence="2">cv. G1812</strain>
    </source>
</reference>
<dbReference type="EnsemblPlants" id="TuG1812G0200002022.01.T01">
    <property type="protein sequence ID" value="TuG1812G0200002022.01.T01.cds390877"/>
    <property type="gene ID" value="TuG1812G0200002022.01"/>
</dbReference>
<protein>
    <submittedName>
        <fullName evidence="1">Uncharacterized protein</fullName>
    </submittedName>
</protein>
<evidence type="ECO:0000313" key="1">
    <source>
        <dbReference type="EnsemblPlants" id="TuG1812G0200002022.01.T01.cds390877"/>
    </source>
</evidence>
<evidence type="ECO:0000313" key="2">
    <source>
        <dbReference type="Proteomes" id="UP000015106"/>
    </source>
</evidence>
<dbReference type="Gramene" id="TuG1812G0200002022.01.T01">
    <property type="protein sequence ID" value="TuG1812G0200002022.01.T01.cds390877"/>
    <property type="gene ID" value="TuG1812G0200002022.01"/>
</dbReference>
<name>A0A8R7PCR7_TRIUA</name>
<dbReference type="Proteomes" id="UP000015106">
    <property type="component" value="Chromosome 2"/>
</dbReference>